<dbReference type="InterPro" id="IPR006016">
    <property type="entry name" value="UspA"/>
</dbReference>
<organism evidence="3 4">
    <name type="scientific">Flavobacterium hungaricum</name>
    <dbReference type="NCBI Taxonomy" id="2082725"/>
    <lineage>
        <taxon>Bacteria</taxon>
        <taxon>Pseudomonadati</taxon>
        <taxon>Bacteroidota</taxon>
        <taxon>Flavobacteriia</taxon>
        <taxon>Flavobacteriales</taxon>
        <taxon>Flavobacteriaceae</taxon>
        <taxon>Flavobacterium</taxon>
    </lineage>
</organism>
<gene>
    <name evidence="3" type="ORF">C4F50_13970</name>
</gene>
<dbReference type="Proteomes" id="UP000640614">
    <property type="component" value="Unassembled WGS sequence"/>
</dbReference>
<dbReference type="CDD" id="cd00293">
    <property type="entry name" value="USP-like"/>
    <property type="match status" value="1"/>
</dbReference>
<proteinExistence type="inferred from homology"/>
<comment type="caution">
    <text evidence="3">The sequence shown here is derived from an EMBL/GenBank/DDBJ whole genome shotgun (WGS) entry which is preliminary data.</text>
</comment>
<evidence type="ECO:0000259" key="2">
    <source>
        <dbReference type="Pfam" id="PF00582"/>
    </source>
</evidence>
<keyword evidence="4" id="KW-1185">Reference proteome</keyword>
<dbReference type="PANTHER" id="PTHR46268:SF6">
    <property type="entry name" value="UNIVERSAL STRESS PROTEIN UP12"/>
    <property type="match status" value="1"/>
</dbReference>
<protein>
    <submittedName>
        <fullName evidence="3">Universal stress protein</fullName>
    </submittedName>
</protein>
<dbReference type="RefSeq" id="WP_194139244.1">
    <property type="nucleotide sequence ID" value="NZ_PRDM01000003.1"/>
</dbReference>
<dbReference type="Pfam" id="PF00582">
    <property type="entry name" value="Usp"/>
    <property type="match status" value="1"/>
</dbReference>
<evidence type="ECO:0000313" key="4">
    <source>
        <dbReference type="Proteomes" id="UP000640614"/>
    </source>
</evidence>
<evidence type="ECO:0000256" key="1">
    <source>
        <dbReference type="ARBA" id="ARBA00008791"/>
    </source>
</evidence>
<comment type="similarity">
    <text evidence="1">Belongs to the universal stress protein A family.</text>
</comment>
<dbReference type="PANTHER" id="PTHR46268">
    <property type="entry name" value="STRESS RESPONSE PROTEIN NHAX"/>
    <property type="match status" value="1"/>
</dbReference>
<reference evidence="3 4" key="1">
    <citation type="submission" date="2018-07" db="EMBL/GenBank/DDBJ databases">
        <title>Genome assembly of strain KB82.</title>
        <authorList>
            <person name="Kukolya J."/>
            <person name="Horvath B."/>
            <person name="Nagy I."/>
            <person name="Toth A."/>
        </authorList>
    </citation>
    <scope>NUCLEOTIDE SEQUENCE [LARGE SCALE GENOMIC DNA]</scope>
    <source>
        <strain evidence="3 4">Kb82</strain>
    </source>
</reference>
<dbReference type="InterPro" id="IPR006015">
    <property type="entry name" value="Universal_stress_UspA"/>
</dbReference>
<dbReference type="SUPFAM" id="SSF52402">
    <property type="entry name" value="Adenine nucleotide alpha hydrolases-like"/>
    <property type="match status" value="1"/>
</dbReference>
<accession>A0ABR9TM06</accession>
<dbReference type="PRINTS" id="PR01438">
    <property type="entry name" value="UNVRSLSTRESS"/>
</dbReference>
<evidence type="ECO:0000313" key="3">
    <source>
        <dbReference type="EMBL" id="MBE8726042.1"/>
    </source>
</evidence>
<name>A0ABR9TM06_9FLAO</name>
<sequence length="276" mass="32077">MKKILVTTDLSYNSKPAVRFAIQLAAQAGYELTFLYVNSSFIIDPFSAVTFVGLPEPDTKMQEQSLKRFIHTLYRQTHKQPENINYIVENKLAVNEAILDCAKRIRADYICMSTRGGGLANKLLGSHTSKILHDSTIPILVVPRHYRMKQLNSVLYPSDIEDIKIELPLIKKFAAEFNAPISIYHYDYFTEEEEINKKLHEIENQYKSNTLHFHFKKLNPEVSLLRHLQIDIMRAKPSIITMFAKEDRSWFEQLFQSIKTSEKGFDTKTPMLVFRK</sequence>
<dbReference type="EMBL" id="PRDM01000003">
    <property type="protein sequence ID" value="MBE8726042.1"/>
    <property type="molecule type" value="Genomic_DNA"/>
</dbReference>
<feature type="domain" description="UspA" evidence="2">
    <location>
        <begin position="1"/>
        <end position="143"/>
    </location>
</feature>
<dbReference type="Gene3D" id="3.40.50.12370">
    <property type="match status" value="1"/>
</dbReference>